<evidence type="ECO:0000313" key="5">
    <source>
        <dbReference type="Proteomes" id="UP000694251"/>
    </source>
</evidence>
<keyword evidence="5" id="KW-1185">Reference proteome</keyword>
<keyword evidence="1" id="KW-0067">ATP-binding</keyword>
<dbReference type="Proteomes" id="UP000694251">
    <property type="component" value="Chromosome 3"/>
</dbReference>
<keyword evidence="1" id="KW-0227">DNA damage</keyword>
<dbReference type="InterPro" id="IPR003871">
    <property type="entry name" value="RFA1B/D_OB_1st"/>
</dbReference>
<feature type="domain" description="DNA helicase Pif1-like DEAD-box helicase" evidence="3">
    <location>
        <begin position="401"/>
        <end position="554"/>
    </location>
</feature>
<keyword evidence="1" id="KW-0233">DNA recombination</keyword>
<dbReference type="InterPro" id="IPR010285">
    <property type="entry name" value="DNA_helicase_pif1-like_DEAD"/>
</dbReference>
<evidence type="ECO:0000256" key="1">
    <source>
        <dbReference type="RuleBase" id="RU363044"/>
    </source>
</evidence>
<evidence type="ECO:0000259" key="2">
    <source>
        <dbReference type="Pfam" id="PF02721"/>
    </source>
</evidence>
<comment type="caution">
    <text evidence="4">The sequence shown here is derived from an EMBL/GenBank/DDBJ whole genome shotgun (WGS) entry which is preliminary data.</text>
</comment>
<dbReference type="OrthoDB" id="1110903at2759"/>
<comment type="similarity">
    <text evidence="1">Belongs to the helicase family.</text>
</comment>
<feature type="domain" description="Replication protein A 70 kDa DNA-binding subunit B/D first OB fold" evidence="2">
    <location>
        <begin position="30"/>
        <end position="118"/>
    </location>
</feature>
<comment type="catalytic activity">
    <reaction evidence="1">
        <text>ATP + H2O = ADP + phosphate + H(+)</text>
        <dbReference type="Rhea" id="RHEA:13065"/>
        <dbReference type="ChEBI" id="CHEBI:15377"/>
        <dbReference type="ChEBI" id="CHEBI:15378"/>
        <dbReference type="ChEBI" id="CHEBI:30616"/>
        <dbReference type="ChEBI" id="CHEBI:43474"/>
        <dbReference type="ChEBI" id="CHEBI:456216"/>
        <dbReference type="EC" id="5.6.2.3"/>
    </reaction>
</comment>
<dbReference type="EMBL" id="JAEFBJ010000003">
    <property type="protein sequence ID" value="KAG7633072.1"/>
    <property type="molecule type" value="Genomic_DNA"/>
</dbReference>
<dbReference type="GO" id="GO:0016787">
    <property type="term" value="F:hydrolase activity"/>
    <property type="evidence" value="ECO:0007669"/>
    <property type="project" value="UniProtKB-KW"/>
</dbReference>
<organism evidence="4 5">
    <name type="scientific">Arabidopsis suecica</name>
    <name type="common">Swedish thale-cress</name>
    <name type="synonym">Cardaminopsis suecica</name>
    <dbReference type="NCBI Taxonomy" id="45249"/>
    <lineage>
        <taxon>Eukaryota</taxon>
        <taxon>Viridiplantae</taxon>
        <taxon>Streptophyta</taxon>
        <taxon>Embryophyta</taxon>
        <taxon>Tracheophyta</taxon>
        <taxon>Spermatophyta</taxon>
        <taxon>Magnoliopsida</taxon>
        <taxon>eudicotyledons</taxon>
        <taxon>Gunneridae</taxon>
        <taxon>Pentapetalae</taxon>
        <taxon>rosids</taxon>
        <taxon>malvids</taxon>
        <taxon>Brassicales</taxon>
        <taxon>Brassicaceae</taxon>
        <taxon>Camelineae</taxon>
        <taxon>Arabidopsis</taxon>
    </lineage>
</organism>
<dbReference type="GO" id="GO:0000723">
    <property type="term" value="P:telomere maintenance"/>
    <property type="evidence" value="ECO:0007669"/>
    <property type="project" value="InterPro"/>
</dbReference>
<accession>A0A8T2FAZ1</accession>
<proteinExistence type="inferred from homology"/>
<keyword evidence="1" id="KW-0234">DNA repair</keyword>
<keyword evidence="1" id="KW-0347">Helicase</keyword>
<dbReference type="GO" id="GO:0043139">
    <property type="term" value="F:5'-3' DNA helicase activity"/>
    <property type="evidence" value="ECO:0007669"/>
    <property type="project" value="UniProtKB-EC"/>
</dbReference>
<dbReference type="Pfam" id="PF02721">
    <property type="entry name" value="DUF223"/>
    <property type="match status" value="1"/>
</dbReference>
<sequence>MAEVDVVAIPSKANYVAFDALRLGRSTQQVVARLLRFWDARNIKKDGQFMGIVLLLLDEKCSVIHAFIPAALASHFRQVLREGIIFNVSGFEVGRCTKLYKITDHPFLLRFLPATTIIEVSDVGPTIEREKFMLRNFDNLQALANTNIELPDVVGQITFVQGSNLNDPTSTQRLVLRYRIDSSVIVYLSLWDDVAATFRAHLSSGDTIYSVMLITTINPKMFGGDLYYLRILLNKVKGATSFDYLKTLGGVVHESFKAACHARGLLDGDKEWYDAMDEAAQWSTSYLLRSLFVLILIYCEVSEPLKLWSHCWESMADDVLRKQQRVLNFPQLELKAKELEKYTLIEIETLLRQHEKSLSDYPEMPQPEKSILEEVNNSLLRQEFQINIDKERETDANLFSKLNEQQRIIYDDVLKSVTNKEGKLFFLYGDGGTDKTFLYKTIISALRSNGKNVMHVTSSAIAALLLLGGRTAHSRFKIPINVHENSICDIKIGSMLANVLSKVDLIIWDEAPMAHRHTFEAVDRTLRDILSVGDEKALTKTFGGKTVLLSGHFR</sequence>
<gene>
    <name evidence="4" type="ORF">ISN44_As03g032000</name>
</gene>
<dbReference type="PANTHER" id="PTHR10492">
    <property type="match status" value="1"/>
</dbReference>
<dbReference type="CDD" id="cd04480">
    <property type="entry name" value="RPA1_DBD_A_like"/>
    <property type="match status" value="1"/>
</dbReference>
<dbReference type="PANTHER" id="PTHR10492:SF90">
    <property type="entry name" value="ATP-DEPENDENT DNA HELICASE"/>
    <property type="match status" value="1"/>
</dbReference>
<evidence type="ECO:0000313" key="4">
    <source>
        <dbReference type="EMBL" id="KAG7633072.1"/>
    </source>
</evidence>
<dbReference type="EC" id="5.6.2.3" evidence="1"/>
<dbReference type="Pfam" id="PF05970">
    <property type="entry name" value="PIF1"/>
    <property type="match status" value="1"/>
</dbReference>
<dbReference type="GO" id="GO:0006310">
    <property type="term" value="P:DNA recombination"/>
    <property type="evidence" value="ECO:0007669"/>
    <property type="project" value="UniProtKB-KW"/>
</dbReference>
<keyword evidence="1 4" id="KW-0378">Hydrolase</keyword>
<dbReference type="GO" id="GO:0006281">
    <property type="term" value="P:DNA repair"/>
    <property type="evidence" value="ECO:0007669"/>
    <property type="project" value="UniProtKB-KW"/>
</dbReference>
<name>A0A8T2FAZ1_ARASU</name>
<reference evidence="4 5" key="1">
    <citation type="submission" date="2020-12" db="EMBL/GenBank/DDBJ databases">
        <title>Concerted genomic and epigenomic changes stabilize Arabidopsis allopolyploids.</title>
        <authorList>
            <person name="Chen Z."/>
        </authorList>
    </citation>
    <scope>NUCLEOTIDE SEQUENCE [LARGE SCALE GENOMIC DNA]</scope>
    <source>
        <strain evidence="4">As9502</strain>
        <tissue evidence="4">Leaf</tissue>
    </source>
</reference>
<protein>
    <recommendedName>
        <fullName evidence="1">ATP-dependent DNA helicase</fullName>
        <ecNumber evidence="1">5.6.2.3</ecNumber>
    </recommendedName>
</protein>
<dbReference type="GO" id="GO:0005524">
    <property type="term" value="F:ATP binding"/>
    <property type="evidence" value="ECO:0007669"/>
    <property type="project" value="UniProtKB-KW"/>
</dbReference>
<dbReference type="AlphaFoldDB" id="A0A8T2FAZ1"/>
<keyword evidence="1" id="KW-0547">Nucleotide-binding</keyword>
<comment type="cofactor">
    <cofactor evidence="1">
        <name>Mg(2+)</name>
        <dbReference type="ChEBI" id="CHEBI:18420"/>
    </cofactor>
</comment>
<evidence type="ECO:0000259" key="3">
    <source>
        <dbReference type="Pfam" id="PF05970"/>
    </source>
</evidence>